<accession>A0A8X8KEU2</accession>
<keyword evidence="2" id="KW-1185">Reference proteome</keyword>
<gene>
    <name evidence="1" type="ORF">J7T32_001670</name>
</gene>
<protein>
    <submittedName>
        <fullName evidence="1">Uncharacterized protein</fullName>
    </submittedName>
</protein>
<name>A0A8X8KEU2_STAHO</name>
<dbReference type="Proteomes" id="UP000665944">
    <property type="component" value="Unassembled WGS sequence"/>
</dbReference>
<comment type="caution">
    <text evidence="1">The sequence shown here is derived from an EMBL/GenBank/DDBJ whole genome shotgun (WGS) entry which is preliminary data.</text>
</comment>
<evidence type="ECO:0000313" key="2">
    <source>
        <dbReference type="Proteomes" id="UP000665944"/>
    </source>
</evidence>
<organism evidence="1 2">
    <name type="scientific">Staphylococcus hominis</name>
    <dbReference type="NCBI Taxonomy" id="1290"/>
    <lineage>
        <taxon>Bacteria</taxon>
        <taxon>Bacillati</taxon>
        <taxon>Bacillota</taxon>
        <taxon>Bacilli</taxon>
        <taxon>Bacillales</taxon>
        <taxon>Staphylococcaceae</taxon>
        <taxon>Staphylococcus</taxon>
    </lineage>
</organism>
<sequence length="55" mass="6242">MKQFLEAIKLILSSIGIDVLESKKVLNSADEQKVQEKIYEFSIKGAKAKMINILF</sequence>
<reference evidence="1 2" key="1">
    <citation type="submission" date="2022-06" db="EMBL/GenBank/DDBJ databases">
        <title>Staphylococcus hominis ShoR14 genome sequence.</title>
        <authorList>
            <person name="Yeo C.C."/>
            <person name="Chew C.H."/>
            <person name="Che Hamzah A.M."/>
            <person name="Al-Trad E.I."/>
        </authorList>
    </citation>
    <scope>NUCLEOTIDE SEQUENCE [LARGE SCALE GENOMIC DNA]</scope>
    <source>
        <strain evidence="1 2">ShoR14</strain>
    </source>
</reference>
<dbReference type="RefSeq" id="WP_017174831.1">
    <property type="nucleotide sequence ID" value="NZ_CP014567.1"/>
</dbReference>
<dbReference type="AlphaFoldDB" id="A0A8X8KEU2"/>
<evidence type="ECO:0000313" key="1">
    <source>
        <dbReference type="EMBL" id="MCM5671474.1"/>
    </source>
</evidence>
<dbReference type="EMBL" id="JAGHKT020000002">
    <property type="protein sequence ID" value="MCM5671474.1"/>
    <property type="molecule type" value="Genomic_DNA"/>
</dbReference>
<proteinExistence type="predicted"/>